<dbReference type="EMBL" id="JAOWKZ010000003">
    <property type="protein sequence ID" value="MCV2873302.1"/>
    <property type="molecule type" value="Genomic_DNA"/>
</dbReference>
<gene>
    <name evidence="2" type="ORF">OEZ71_13465</name>
</gene>
<feature type="coiled-coil region" evidence="1">
    <location>
        <begin position="89"/>
        <end position="116"/>
    </location>
</feature>
<proteinExistence type="predicted"/>
<dbReference type="Proteomes" id="UP001652564">
    <property type="component" value="Unassembled WGS sequence"/>
</dbReference>
<keyword evidence="3" id="KW-1185">Reference proteome</keyword>
<sequence length="172" mass="18688">MTTKPTHKMDAASRLRHLEAIADARLAAARRAGDARNATARELFAEQKALAEIEGEAAASLSRRTLLCQNVKNPDGSPKVDPAAAEAQAEGLRERITGLENDLERQTDELADAQEAWAVAGQLLNACRAFAVQLGLDLPTEHRHRAPDPVERMHEVEQERLSKVRAAAGVSQ</sequence>
<evidence type="ECO:0000313" key="3">
    <source>
        <dbReference type="Proteomes" id="UP001652564"/>
    </source>
</evidence>
<accession>A0ABT2ZQ63</accession>
<name>A0ABT2ZQ63_9RHOB</name>
<evidence type="ECO:0000313" key="2">
    <source>
        <dbReference type="EMBL" id="MCV2873302.1"/>
    </source>
</evidence>
<dbReference type="RefSeq" id="WP_263740509.1">
    <property type="nucleotide sequence ID" value="NZ_JAOWKZ010000003.1"/>
</dbReference>
<comment type="caution">
    <text evidence="2">The sequence shown here is derived from an EMBL/GenBank/DDBJ whole genome shotgun (WGS) entry which is preliminary data.</text>
</comment>
<evidence type="ECO:0000256" key="1">
    <source>
        <dbReference type="SAM" id="Coils"/>
    </source>
</evidence>
<protein>
    <submittedName>
        <fullName evidence="2">Uncharacterized protein</fullName>
    </submittedName>
</protein>
<keyword evidence="1" id="KW-0175">Coiled coil</keyword>
<reference evidence="2 3" key="1">
    <citation type="submission" date="2022-10" db="EMBL/GenBank/DDBJ databases">
        <title>Defluviimonas sp. nov., isolated from ocean surface sediments.</title>
        <authorList>
            <person name="He W."/>
            <person name="Wang L."/>
            <person name="Zhang D.-F."/>
        </authorList>
    </citation>
    <scope>NUCLEOTIDE SEQUENCE [LARGE SCALE GENOMIC DNA]</scope>
    <source>
        <strain evidence="2 3">WL0050</strain>
    </source>
</reference>
<organism evidence="2 3">
    <name type="scientific">Albidovulum litorale</name>
    <dbReference type="NCBI Taxonomy" id="2984134"/>
    <lineage>
        <taxon>Bacteria</taxon>
        <taxon>Pseudomonadati</taxon>
        <taxon>Pseudomonadota</taxon>
        <taxon>Alphaproteobacteria</taxon>
        <taxon>Rhodobacterales</taxon>
        <taxon>Paracoccaceae</taxon>
        <taxon>Albidovulum</taxon>
    </lineage>
</organism>